<dbReference type="Pfam" id="PF00574">
    <property type="entry name" value="CLP_protease"/>
    <property type="match status" value="1"/>
</dbReference>
<comment type="similarity">
    <text evidence="1 6">Belongs to the peptidase S14 family.</text>
</comment>
<evidence type="ECO:0000313" key="9">
    <source>
        <dbReference type="Proteomes" id="UP000198553"/>
    </source>
</evidence>
<dbReference type="SUPFAM" id="SSF52096">
    <property type="entry name" value="ClpP/crotonase"/>
    <property type="match status" value="1"/>
</dbReference>
<dbReference type="PRINTS" id="PR00127">
    <property type="entry name" value="CLPPROTEASEP"/>
</dbReference>
<gene>
    <name evidence="8" type="ORF">SAMN05192533_102277</name>
</gene>
<accession>A0A1H7XP74</accession>
<evidence type="ECO:0000256" key="7">
    <source>
        <dbReference type="SAM" id="MobiDB-lite"/>
    </source>
</evidence>
<evidence type="ECO:0000256" key="2">
    <source>
        <dbReference type="ARBA" id="ARBA00022490"/>
    </source>
</evidence>
<dbReference type="PANTHER" id="PTHR10381:SF70">
    <property type="entry name" value="ATP-DEPENDENT CLP PROTEASE PROTEOLYTIC SUBUNIT"/>
    <property type="match status" value="1"/>
</dbReference>
<sequence length="266" mass="29963">MKKKFWNVIKNGNIGEITMYGEIASESWWGDEVTPKKFKEDLDALGDVSQIKVYLSSPGGDVFAGQQIHSMLKRNKAEVIIYVESLAASIASVICSAGDKVIMPSNSMQMLHNPMTGFYGNAIEFRKIADDLDKIRESLIEAYLGKSSELTREKLIEIMDAETWLTAKECKELGLCDEVVEAKEIAAISTEFLNKYKNAPEEFIKSTSNHATEDPQQTEPQQKEDPKLTVTVNVDKETMKEVVDEAIDKEKQEIEIENLNFEIDLI</sequence>
<feature type="compositionally biased region" description="Polar residues" evidence="7">
    <location>
        <begin position="209"/>
        <end position="220"/>
    </location>
</feature>
<dbReference type="NCBIfam" id="NF045542">
    <property type="entry name" value="Clp_rel_HeadMat"/>
    <property type="match status" value="1"/>
</dbReference>
<reference evidence="9" key="1">
    <citation type="submission" date="2016-10" db="EMBL/GenBank/DDBJ databases">
        <authorList>
            <person name="Varghese N."/>
            <person name="Submissions S."/>
        </authorList>
    </citation>
    <scope>NUCLEOTIDE SEQUENCE [LARGE SCALE GENOMIC DNA]</scope>
    <source>
        <strain evidence="9">B48,IBRC-M 10115,DSM 25386,CECT 8001</strain>
    </source>
</reference>
<dbReference type="Gene3D" id="3.90.226.10">
    <property type="entry name" value="2-enoyl-CoA Hydratase, Chain A, domain 1"/>
    <property type="match status" value="1"/>
</dbReference>
<dbReference type="Proteomes" id="UP000198553">
    <property type="component" value="Unassembled WGS sequence"/>
</dbReference>
<dbReference type="EMBL" id="FOBW01000002">
    <property type="protein sequence ID" value="SEM34977.1"/>
    <property type="molecule type" value="Genomic_DNA"/>
</dbReference>
<proteinExistence type="inferred from homology"/>
<dbReference type="CDD" id="cd07016">
    <property type="entry name" value="S14_ClpP_1"/>
    <property type="match status" value="1"/>
</dbReference>
<evidence type="ECO:0000256" key="3">
    <source>
        <dbReference type="ARBA" id="ARBA00022670"/>
    </source>
</evidence>
<evidence type="ECO:0000313" key="8">
    <source>
        <dbReference type="EMBL" id="SEM34977.1"/>
    </source>
</evidence>
<protein>
    <recommendedName>
        <fullName evidence="6">ATP-dependent Clp protease proteolytic subunit</fullName>
    </recommendedName>
</protein>
<keyword evidence="4" id="KW-0378">Hydrolase</keyword>
<dbReference type="AlphaFoldDB" id="A0A1H7XP74"/>
<keyword evidence="2" id="KW-0963">Cytoplasm</keyword>
<keyword evidence="3 8" id="KW-0645">Protease</keyword>
<dbReference type="STRING" id="930146.SAMN05192533_102277"/>
<dbReference type="GO" id="GO:0004176">
    <property type="term" value="F:ATP-dependent peptidase activity"/>
    <property type="evidence" value="ECO:0007669"/>
    <property type="project" value="InterPro"/>
</dbReference>
<dbReference type="RefSeq" id="WP_244532497.1">
    <property type="nucleotide sequence ID" value="NZ_FOBW01000002.1"/>
</dbReference>
<organism evidence="8 9">
    <name type="scientific">Mesobacillus persicus</name>
    <dbReference type="NCBI Taxonomy" id="930146"/>
    <lineage>
        <taxon>Bacteria</taxon>
        <taxon>Bacillati</taxon>
        <taxon>Bacillota</taxon>
        <taxon>Bacilli</taxon>
        <taxon>Bacillales</taxon>
        <taxon>Bacillaceae</taxon>
        <taxon>Mesobacillus</taxon>
    </lineage>
</organism>
<feature type="region of interest" description="Disordered" evidence="7">
    <location>
        <begin position="209"/>
        <end position="228"/>
    </location>
</feature>
<dbReference type="InterPro" id="IPR001907">
    <property type="entry name" value="ClpP"/>
</dbReference>
<dbReference type="InterPro" id="IPR023562">
    <property type="entry name" value="ClpP/TepA"/>
</dbReference>
<dbReference type="GO" id="GO:0009368">
    <property type="term" value="C:endopeptidase Clp complex"/>
    <property type="evidence" value="ECO:0007669"/>
    <property type="project" value="TreeGrafter"/>
</dbReference>
<evidence type="ECO:0000256" key="4">
    <source>
        <dbReference type="ARBA" id="ARBA00022801"/>
    </source>
</evidence>
<evidence type="ECO:0000256" key="5">
    <source>
        <dbReference type="ARBA" id="ARBA00022825"/>
    </source>
</evidence>
<dbReference type="GO" id="GO:0051117">
    <property type="term" value="F:ATPase binding"/>
    <property type="evidence" value="ECO:0007669"/>
    <property type="project" value="TreeGrafter"/>
</dbReference>
<keyword evidence="9" id="KW-1185">Reference proteome</keyword>
<dbReference type="PANTHER" id="PTHR10381">
    <property type="entry name" value="ATP-DEPENDENT CLP PROTEASE PROTEOLYTIC SUBUNIT"/>
    <property type="match status" value="1"/>
</dbReference>
<evidence type="ECO:0000256" key="6">
    <source>
        <dbReference type="RuleBase" id="RU003567"/>
    </source>
</evidence>
<evidence type="ECO:0000256" key="1">
    <source>
        <dbReference type="ARBA" id="ARBA00007039"/>
    </source>
</evidence>
<keyword evidence="5" id="KW-0720">Serine protease</keyword>
<name>A0A1H7XP74_9BACI</name>
<dbReference type="GO" id="GO:0004252">
    <property type="term" value="F:serine-type endopeptidase activity"/>
    <property type="evidence" value="ECO:0007669"/>
    <property type="project" value="InterPro"/>
</dbReference>
<dbReference type="InterPro" id="IPR029045">
    <property type="entry name" value="ClpP/crotonase-like_dom_sf"/>
</dbReference>
<dbReference type="GO" id="GO:0006515">
    <property type="term" value="P:protein quality control for misfolded or incompletely synthesized proteins"/>
    <property type="evidence" value="ECO:0007669"/>
    <property type="project" value="TreeGrafter"/>
</dbReference>